<keyword evidence="5" id="KW-0862">Zinc</keyword>
<sequence length="164" mass="18403">MEYNGELKTVKVRLVEDTSIFSAKEISSPEAAVEVMKEELAKYDREVFCVLNLNTDGSVLNMNVISMGALSSTLIHPREVFKASILSNAAAIIAFHNHPSGNPTPSREDRETTRRLVECGELLGIELVDHIIVGARSQKYYSFCEHDEFEESHGRRRSGAVYER</sequence>
<dbReference type="AlphaFoldDB" id="A0A845QGI8"/>
<dbReference type="SUPFAM" id="SSF102712">
    <property type="entry name" value="JAB1/MPN domain"/>
    <property type="match status" value="1"/>
</dbReference>
<organism evidence="8 9">
    <name type="scientific">Anaerotruncus colihominis</name>
    <dbReference type="NCBI Taxonomy" id="169435"/>
    <lineage>
        <taxon>Bacteria</taxon>
        <taxon>Bacillati</taxon>
        <taxon>Bacillota</taxon>
        <taxon>Clostridia</taxon>
        <taxon>Eubacteriales</taxon>
        <taxon>Oscillospiraceae</taxon>
        <taxon>Anaerotruncus</taxon>
    </lineage>
</organism>
<evidence type="ECO:0000256" key="3">
    <source>
        <dbReference type="ARBA" id="ARBA00022723"/>
    </source>
</evidence>
<evidence type="ECO:0000256" key="6">
    <source>
        <dbReference type="ARBA" id="ARBA00023049"/>
    </source>
</evidence>
<dbReference type="GO" id="GO:0006508">
    <property type="term" value="P:proteolysis"/>
    <property type="evidence" value="ECO:0007669"/>
    <property type="project" value="UniProtKB-KW"/>
</dbReference>
<dbReference type="CDD" id="cd08071">
    <property type="entry name" value="MPN_DUF2466"/>
    <property type="match status" value="1"/>
</dbReference>
<proteinExistence type="inferred from homology"/>
<evidence type="ECO:0000259" key="7">
    <source>
        <dbReference type="PROSITE" id="PS50249"/>
    </source>
</evidence>
<dbReference type="InterPro" id="IPR001405">
    <property type="entry name" value="UPF0758"/>
</dbReference>
<accession>A0A845QGI8</accession>
<evidence type="ECO:0000256" key="5">
    <source>
        <dbReference type="ARBA" id="ARBA00022833"/>
    </source>
</evidence>
<comment type="caution">
    <text evidence="8">The sequence shown here is derived from an EMBL/GenBank/DDBJ whole genome shotgun (WGS) entry which is preliminary data.</text>
</comment>
<dbReference type="InterPro" id="IPR037518">
    <property type="entry name" value="MPN"/>
</dbReference>
<dbReference type="GO" id="GO:0046872">
    <property type="term" value="F:metal ion binding"/>
    <property type="evidence" value="ECO:0007669"/>
    <property type="project" value="UniProtKB-KW"/>
</dbReference>
<name>A0A845QGI8_9FIRM</name>
<dbReference type="InterPro" id="IPR020891">
    <property type="entry name" value="UPF0758_CS"/>
</dbReference>
<dbReference type="Proteomes" id="UP000446866">
    <property type="component" value="Unassembled WGS sequence"/>
</dbReference>
<dbReference type="EMBL" id="QXWK01000008">
    <property type="protein sequence ID" value="NBH60949.1"/>
    <property type="molecule type" value="Genomic_DNA"/>
</dbReference>
<comment type="similarity">
    <text evidence="1">Belongs to the UPF0758 family.</text>
</comment>
<dbReference type="PANTHER" id="PTHR30471:SF3">
    <property type="entry name" value="UPF0758 PROTEIN YEES-RELATED"/>
    <property type="match status" value="1"/>
</dbReference>
<evidence type="ECO:0000313" key="9">
    <source>
        <dbReference type="Proteomes" id="UP000446866"/>
    </source>
</evidence>
<keyword evidence="9" id="KW-1185">Reference proteome</keyword>
<keyword evidence="3" id="KW-0479">Metal-binding</keyword>
<keyword evidence="4" id="KW-0378">Hydrolase</keyword>
<gene>
    <name evidence="8" type="ORF">D0435_04695</name>
</gene>
<dbReference type="Gene3D" id="3.40.140.10">
    <property type="entry name" value="Cytidine Deaminase, domain 2"/>
    <property type="match status" value="1"/>
</dbReference>
<evidence type="ECO:0000256" key="4">
    <source>
        <dbReference type="ARBA" id="ARBA00022801"/>
    </source>
</evidence>
<evidence type="ECO:0000256" key="2">
    <source>
        <dbReference type="ARBA" id="ARBA00022670"/>
    </source>
</evidence>
<dbReference type="GO" id="GO:0008237">
    <property type="term" value="F:metallopeptidase activity"/>
    <property type="evidence" value="ECO:0007669"/>
    <property type="project" value="UniProtKB-KW"/>
</dbReference>
<evidence type="ECO:0000313" key="8">
    <source>
        <dbReference type="EMBL" id="NBH60949.1"/>
    </source>
</evidence>
<dbReference type="PROSITE" id="PS50249">
    <property type="entry name" value="MPN"/>
    <property type="match status" value="1"/>
</dbReference>
<keyword evidence="6" id="KW-0482">Metalloprotease</keyword>
<feature type="domain" description="MPN" evidence="7">
    <location>
        <begin position="25"/>
        <end position="149"/>
    </location>
</feature>
<evidence type="ECO:0000256" key="1">
    <source>
        <dbReference type="ARBA" id="ARBA00010243"/>
    </source>
</evidence>
<reference evidence="8 9" key="1">
    <citation type="submission" date="2018-08" db="EMBL/GenBank/DDBJ databases">
        <title>Murine metabolic-syndrome-specific gut microbial biobank.</title>
        <authorList>
            <person name="Liu C."/>
        </authorList>
    </citation>
    <scope>NUCLEOTIDE SEQUENCE [LARGE SCALE GENOMIC DNA]</scope>
    <source>
        <strain evidence="8 9">28</strain>
    </source>
</reference>
<keyword evidence="2" id="KW-0645">Protease</keyword>
<dbReference type="PANTHER" id="PTHR30471">
    <property type="entry name" value="DNA REPAIR PROTEIN RADC"/>
    <property type="match status" value="1"/>
</dbReference>
<dbReference type="PROSITE" id="PS01302">
    <property type="entry name" value="UPF0758"/>
    <property type="match status" value="1"/>
</dbReference>
<dbReference type="InterPro" id="IPR025657">
    <property type="entry name" value="RadC_JAB"/>
</dbReference>
<dbReference type="Pfam" id="PF04002">
    <property type="entry name" value="RadC"/>
    <property type="match status" value="1"/>
</dbReference>
<protein>
    <recommendedName>
        <fullName evidence="7">MPN domain-containing protein</fullName>
    </recommendedName>
</protein>